<keyword evidence="3" id="KW-0732">Signal</keyword>
<dbReference type="Pfam" id="PF01549">
    <property type="entry name" value="ShK"/>
    <property type="match status" value="2"/>
</dbReference>
<gene>
    <name evidence="5" type="ORF">L596_014709</name>
</gene>
<dbReference type="SMART" id="SM00254">
    <property type="entry name" value="ShKT"/>
    <property type="match status" value="2"/>
</dbReference>
<evidence type="ECO:0000256" key="2">
    <source>
        <dbReference type="SAM" id="MobiDB-lite"/>
    </source>
</evidence>
<reference evidence="5 6" key="1">
    <citation type="journal article" date="2015" name="Genome Biol.">
        <title>Comparative genomics of Steinernema reveals deeply conserved gene regulatory networks.</title>
        <authorList>
            <person name="Dillman A.R."/>
            <person name="Macchietto M."/>
            <person name="Porter C.F."/>
            <person name="Rogers A."/>
            <person name="Williams B."/>
            <person name="Antoshechkin I."/>
            <person name="Lee M.M."/>
            <person name="Goodwin Z."/>
            <person name="Lu X."/>
            <person name="Lewis E.E."/>
            <person name="Goodrich-Blair H."/>
            <person name="Stock S.P."/>
            <person name="Adams B.J."/>
            <person name="Sternberg P.W."/>
            <person name="Mortazavi A."/>
        </authorList>
    </citation>
    <scope>NUCLEOTIDE SEQUENCE [LARGE SCALE GENOMIC DNA]</scope>
    <source>
        <strain evidence="5 6">ALL</strain>
    </source>
</reference>
<organism evidence="5 6">
    <name type="scientific">Steinernema carpocapsae</name>
    <name type="common">Entomopathogenic nematode</name>
    <dbReference type="NCBI Taxonomy" id="34508"/>
    <lineage>
        <taxon>Eukaryota</taxon>
        <taxon>Metazoa</taxon>
        <taxon>Ecdysozoa</taxon>
        <taxon>Nematoda</taxon>
        <taxon>Chromadorea</taxon>
        <taxon>Rhabditida</taxon>
        <taxon>Tylenchina</taxon>
        <taxon>Panagrolaimomorpha</taxon>
        <taxon>Strongyloidoidea</taxon>
        <taxon>Steinernematidae</taxon>
        <taxon>Steinernema</taxon>
    </lineage>
</organism>
<dbReference type="Gene3D" id="1.10.10.1940">
    <property type="match status" value="2"/>
</dbReference>
<protein>
    <recommendedName>
        <fullName evidence="4">ShKT domain-containing protein</fullName>
    </recommendedName>
</protein>
<dbReference type="Proteomes" id="UP000298663">
    <property type="component" value="Unassembled WGS sequence"/>
</dbReference>
<feature type="region of interest" description="Disordered" evidence="2">
    <location>
        <begin position="89"/>
        <end position="108"/>
    </location>
</feature>
<feature type="domain" description="ShKT" evidence="4">
    <location>
        <begin position="168"/>
        <end position="205"/>
    </location>
</feature>
<evidence type="ECO:0000313" key="5">
    <source>
        <dbReference type="EMBL" id="TKR80673.1"/>
    </source>
</evidence>
<name>A0A4U5NDM2_STECR</name>
<sequence>MAIMMIRGFLVLATACLVQSKINEPRYEPKIFEAENLLPDGVQSSGRRNNEFDGFGEERTREGHNDDFDLVKVPKKSRKGLKPIRLQQLSSSTLAPTPPDEDDDEAATSVPPIFSTLAPLIFSSSKSPDDCSDLLLCAPLSGFCKQTLYAGFVNVFCKKTCNLCESSCFDHNPLQCQIWAEDGSCTSPLLSVLATKVCAKSCNACGKK</sequence>
<dbReference type="PROSITE" id="PS51670">
    <property type="entry name" value="SHKT"/>
    <property type="match status" value="1"/>
</dbReference>
<comment type="caution">
    <text evidence="5">The sequence shown here is derived from an EMBL/GenBank/DDBJ whole genome shotgun (WGS) entry which is preliminary data.</text>
</comment>
<dbReference type="OrthoDB" id="10470109at2759"/>
<keyword evidence="6" id="KW-1185">Reference proteome</keyword>
<proteinExistence type="predicted"/>
<reference evidence="5 6" key="2">
    <citation type="journal article" date="2019" name="G3 (Bethesda)">
        <title>Hybrid Assembly of the Genome of the Entomopathogenic Nematode Steinernema carpocapsae Identifies the X-Chromosome.</title>
        <authorList>
            <person name="Serra L."/>
            <person name="Macchietto M."/>
            <person name="Macias-Munoz A."/>
            <person name="McGill C.J."/>
            <person name="Rodriguez I.M."/>
            <person name="Rodriguez B."/>
            <person name="Murad R."/>
            <person name="Mortazavi A."/>
        </authorList>
    </citation>
    <scope>NUCLEOTIDE SEQUENCE [LARGE SCALE GENOMIC DNA]</scope>
    <source>
        <strain evidence="5 6">ALL</strain>
    </source>
</reference>
<dbReference type="AlphaFoldDB" id="A0A4U5NDM2"/>
<evidence type="ECO:0000256" key="1">
    <source>
        <dbReference type="PROSITE-ProRule" id="PRU01005"/>
    </source>
</evidence>
<accession>A0A4U5NDM2</accession>
<evidence type="ECO:0000313" key="6">
    <source>
        <dbReference type="Proteomes" id="UP000298663"/>
    </source>
</evidence>
<dbReference type="InterPro" id="IPR003582">
    <property type="entry name" value="ShKT_dom"/>
</dbReference>
<dbReference type="PANTHER" id="PTHR21724:SF109">
    <property type="entry name" value="SHKT DOMAIN-CONTAINING PROTEIN"/>
    <property type="match status" value="1"/>
</dbReference>
<evidence type="ECO:0000259" key="4">
    <source>
        <dbReference type="PROSITE" id="PS51670"/>
    </source>
</evidence>
<dbReference type="PANTHER" id="PTHR21724">
    <property type="entry name" value="SHKT DOMAIN-CONTAINING PROTEIN"/>
    <property type="match status" value="1"/>
</dbReference>
<feature type="region of interest" description="Disordered" evidence="2">
    <location>
        <begin position="38"/>
        <end position="69"/>
    </location>
</feature>
<feature type="signal peptide" evidence="3">
    <location>
        <begin position="1"/>
        <end position="20"/>
    </location>
</feature>
<feature type="chain" id="PRO_5020669190" description="ShKT domain-containing protein" evidence="3">
    <location>
        <begin position="21"/>
        <end position="208"/>
    </location>
</feature>
<feature type="compositionally biased region" description="Basic and acidic residues" evidence="2">
    <location>
        <begin position="48"/>
        <end position="69"/>
    </location>
</feature>
<evidence type="ECO:0000256" key="3">
    <source>
        <dbReference type="SAM" id="SignalP"/>
    </source>
</evidence>
<comment type="caution">
    <text evidence="1">Lacks conserved residue(s) required for the propagation of feature annotation.</text>
</comment>
<dbReference type="EMBL" id="AZBU02000004">
    <property type="protein sequence ID" value="TKR80673.1"/>
    <property type="molecule type" value="Genomic_DNA"/>
</dbReference>